<dbReference type="Gene3D" id="2.40.128.200">
    <property type="match status" value="1"/>
</dbReference>
<organism evidence="7 8">
    <name type="scientific">Ruegeria intermedia</name>
    <dbReference type="NCBI Taxonomy" id="996115"/>
    <lineage>
        <taxon>Bacteria</taxon>
        <taxon>Pseudomonadati</taxon>
        <taxon>Pseudomonadota</taxon>
        <taxon>Alphaproteobacteria</taxon>
        <taxon>Rhodobacterales</taxon>
        <taxon>Roseobacteraceae</taxon>
        <taxon>Ruegeria</taxon>
    </lineage>
</organism>
<sequence>MKSIRLTYLVGLTALCASAAQAQIDILPVTFTCTGGVRLPVTYFNPAEGDGAAAMVVDGQLIALRQVPSGSGIRYESVGGQGTYVLRSKGWDAVVSFAAAGGGGETDVLTGCTSR</sequence>
<evidence type="ECO:0000256" key="4">
    <source>
        <dbReference type="ARBA" id="ARBA00023288"/>
    </source>
</evidence>
<keyword evidence="8" id="KW-1185">Reference proteome</keyword>
<name>A0A1M4VIW6_9RHOB</name>
<gene>
    <name evidence="7" type="ORF">SAMN05444279_10687</name>
</gene>
<dbReference type="EMBL" id="FQVK01000006">
    <property type="protein sequence ID" value="SHE68898.1"/>
    <property type="molecule type" value="Genomic_DNA"/>
</dbReference>
<evidence type="ECO:0000313" key="7">
    <source>
        <dbReference type="EMBL" id="SHE68898.1"/>
    </source>
</evidence>
<dbReference type="OrthoDB" id="7707805at2"/>
<evidence type="ECO:0000256" key="2">
    <source>
        <dbReference type="ARBA" id="ARBA00023136"/>
    </source>
</evidence>
<evidence type="ECO:0000259" key="6">
    <source>
        <dbReference type="Pfam" id="PF09864"/>
    </source>
</evidence>
<evidence type="ECO:0000256" key="5">
    <source>
        <dbReference type="SAM" id="SignalP"/>
    </source>
</evidence>
<evidence type="ECO:0000256" key="1">
    <source>
        <dbReference type="ARBA" id="ARBA00022729"/>
    </source>
</evidence>
<reference evidence="7 8" key="1">
    <citation type="submission" date="2016-11" db="EMBL/GenBank/DDBJ databases">
        <authorList>
            <person name="Varghese N."/>
            <person name="Submissions S."/>
        </authorList>
    </citation>
    <scope>NUCLEOTIDE SEQUENCE [LARGE SCALE GENOMIC DNA]</scope>
    <source>
        <strain evidence="7 8">DSM 29341</strain>
    </source>
</reference>
<accession>A0A1M4VIW6</accession>
<dbReference type="Proteomes" id="UP000325134">
    <property type="component" value="Unassembled WGS sequence"/>
</dbReference>
<dbReference type="InterPro" id="IPR018660">
    <property type="entry name" value="MliC"/>
</dbReference>
<keyword evidence="4" id="KW-0449">Lipoprotein</keyword>
<dbReference type="AlphaFoldDB" id="A0A1M4VIW6"/>
<proteinExistence type="predicted"/>
<dbReference type="SUPFAM" id="SSF141488">
    <property type="entry name" value="YdhA-like"/>
    <property type="match status" value="1"/>
</dbReference>
<keyword evidence="1 5" id="KW-0732">Signal</keyword>
<evidence type="ECO:0000256" key="3">
    <source>
        <dbReference type="ARBA" id="ARBA00023139"/>
    </source>
</evidence>
<keyword evidence="2" id="KW-0472">Membrane</keyword>
<dbReference type="InterPro" id="IPR036328">
    <property type="entry name" value="MliC_sf"/>
</dbReference>
<feature type="chain" id="PRO_5012589842" evidence="5">
    <location>
        <begin position="23"/>
        <end position="115"/>
    </location>
</feature>
<feature type="domain" description="C-type lysozyme inhibitor" evidence="6">
    <location>
        <begin position="31"/>
        <end position="99"/>
    </location>
</feature>
<dbReference type="RefSeq" id="WP_149775194.1">
    <property type="nucleotide sequence ID" value="NZ_FQVK01000006.1"/>
</dbReference>
<keyword evidence="3" id="KW-0564">Palmitate</keyword>
<protein>
    <submittedName>
        <fullName evidence="7">Membrane-bound lysozyme-inhibitor of c-type lysozyme</fullName>
    </submittedName>
</protein>
<feature type="signal peptide" evidence="5">
    <location>
        <begin position="1"/>
        <end position="22"/>
    </location>
</feature>
<evidence type="ECO:0000313" key="8">
    <source>
        <dbReference type="Proteomes" id="UP000325134"/>
    </source>
</evidence>
<dbReference type="Pfam" id="PF09864">
    <property type="entry name" value="MliC"/>
    <property type="match status" value="1"/>
</dbReference>